<name>X1V9G8_9ZZZZ</name>
<proteinExistence type="predicted"/>
<sequence length="141" mass="16272">WGFGRDYPNNDPKRAMEVSRKAFEYLDKNDIKNATMVLLKEKGVGISRASKIIGLSDQENLCIYDSRVGFALQTLTHKGERLVKMPPSQSRMGDGGVTHTEWVRNYEHLIWITEFIRDFMNEKGCTYRIADVEMSLFMMGK</sequence>
<dbReference type="AlphaFoldDB" id="X1V9G8"/>
<gene>
    <name evidence="1" type="ORF">S12H4_49569</name>
</gene>
<reference evidence="1" key="1">
    <citation type="journal article" date="2014" name="Front. Microbiol.">
        <title>High frequency of phylogenetically diverse reductive dehalogenase-homologous genes in deep subseafloor sedimentary metagenomes.</title>
        <authorList>
            <person name="Kawai M."/>
            <person name="Futagami T."/>
            <person name="Toyoda A."/>
            <person name="Takaki Y."/>
            <person name="Nishi S."/>
            <person name="Hori S."/>
            <person name="Arai W."/>
            <person name="Tsubouchi T."/>
            <person name="Morono Y."/>
            <person name="Uchiyama I."/>
            <person name="Ito T."/>
            <person name="Fujiyama A."/>
            <person name="Inagaki F."/>
            <person name="Takami H."/>
        </authorList>
    </citation>
    <scope>NUCLEOTIDE SEQUENCE</scope>
    <source>
        <strain evidence="1">Expedition CK06-06</strain>
    </source>
</reference>
<protein>
    <submittedName>
        <fullName evidence="1">Uncharacterized protein</fullName>
    </submittedName>
</protein>
<feature type="non-terminal residue" evidence="1">
    <location>
        <position position="1"/>
    </location>
</feature>
<comment type="caution">
    <text evidence="1">The sequence shown here is derived from an EMBL/GenBank/DDBJ whole genome shotgun (WGS) entry which is preliminary data.</text>
</comment>
<dbReference type="EMBL" id="BARW01031116">
    <property type="protein sequence ID" value="GAJ13222.1"/>
    <property type="molecule type" value="Genomic_DNA"/>
</dbReference>
<evidence type="ECO:0000313" key="1">
    <source>
        <dbReference type="EMBL" id="GAJ13222.1"/>
    </source>
</evidence>
<organism evidence="1">
    <name type="scientific">marine sediment metagenome</name>
    <dbReference type="NCBI Taxonomy" id="412755"/>
    <lineage>
        <taxon>unclassified sequences</taxon>
        <taxon>metagenomes</taxon>
        <taxon>ecological metagenomes</taxon>
    </lineage>
</organism>
<accession>X1V9G8</accession>